<dbReference type="GO" id="GO:0005737">
    <property type="term" value="C:cytoplasm"/>
    <property type="evidence" value="ECO:0007669"/>
    <property type="project" value="UniProtKB-SubCell"/>
</dbReference>
<evidence type="ECO:0000259" key="4">
    <source>
        <dbReference type="Pfam" id="PF00881"/>
    </source>
</evidence>
<gene>
    <name evidence="5" type="ORF">F4W09_14375</name>
</gene>
<dbReference type="PANTHER" id="PTHR43035:SF1">
    <property type="entry name" value="FATTY ACID REPRESSION MUTANT PROTEIN 2-RELATED"/>
    <property type="match status" value="1"/>
</dbReference>
<dbReference type="Proteomes" id="UP000325788">
    <property type="component" value="Unassembled WGS sequence"/>
</dbReference>
<organism evidence="5 6">
    <name type="scientific">Acinetobacter tandoii</name>
    <dbReference type="NCBI Taxonomy" id="202954"/>
    <lineage>
        <taxon>Bacteria</taxon>
        <taxon>Pseudomonadati</taxon>
        <taxon>Pseudomonadota</taxon>
        <taxon>Gammaproteobacteria</taxon>
        <taxon>Moraxellales</taxon>
        <taxon>Moraxellaceae</taxon>
        <taxon>Acinetobacter</taxon>
    </lineage>
</organism>
<sequence length="228" mass="25973">MALLDKLSQVLTTEITTDLIFNRKNETDSKESSYLLQLQHRYCIQQLGKRVAHDQAYLTDLIQVAALNCPSALNMKTTRIVILFSKAHKDFWHLVQEIQKTQIPEHLFSATATKIQKCSAAYGTVLFFEDQTVIENLKKNSPLNSAEVPLWSQQSSGMAQYAVWMALADIGIGANFNYYNPSIDYKVAQYLKISTKWKLQTQLVFGSVEQDAEHVKAMNKEAEFLVFK</sequence>
<comment type="subcellular location">
    <subcellularLocation>
        <location evidence="1">Cytoplasm</location>
    </subcellularLocation>
</comment>
<dbReference type="SUPFAM" id="SSF55469">
    <property type="entry name" value="FMN-dependent nitroreductase-like"/>
    <property type="match status" value="1"/>
</dbReference>
<dbReference type="InterPro" id="IPR029479">
    <property type="entry name" value="Nitroreductase"/>
</dbReference>
<dbReference type="AlphaFoldDB" id="A0A5N4W9V9"/>
<name>A0A5N4W9V9_9GAMM</name>
<dbReference type="GO" id="GO:0034599">
    <property type="term" value="P:cellular response to oxidative stress"/>
    <property type="evidence" value="ECO:0007669"/>
    <property type="project" value="InterPro"/>
</dbReference>
<evidence type="ECO:0000313" key="5">
    <source>
        <dbReference type="EMBL" id="KAB1852443.1"/>
    </source>
</evidence>
<dbReference type="EMBL" id="VXLD01000013">
    <property type="protein sequence ID" value="KAB1852443.1"/>
    <property type="molecule type" value="Genomic_DNA"/>
</dbReference>
<dbReference type="RefSeq" id="WP_151505163.1">
    <property type="nucleotide sequence ID" value="NZ_VXLD01000013.1"/>
</dbReference>
<evidence type="ECO:0000313" key="6">
    <source>
        <dbReference type="Proteomes" id="UP000325788"/>
    </source>
</evidence>
<dbReference type="Pfam" id="PF00881">
    <property type="entry name" value="Nitroreductase"/>
    <property type="match status" value="1"/>
</dbReference>
<keyword evidence="2" id="KW-0963">Cytoplasm</keyword>
<keyword evidence="3" id="KW-0560">Oxidoreductase</keyword>
<proteinExistence type="predicted"/>
<accession>A0A5N4W9V9</accession>
<dbReference type="PANTHER" id="PTHR43035">
    <property type="entry name" value="FATTY ACID REPRESSION MUTANT PROTEIN 2-RELATED"/>
    <property type="match status" value="1"/>
</dbReference>
<dbReference type="FunFam" id="3.40.109.10:FF:000001">
    <property type="entry name" value="Nitroreductase family"/>
    <property type="match status" value="1"/>
</dbReference>
<protein>
    <recommendedName>
        <fullName evidence="4">Nitroreductase domain-containing protein</fullName>
    </recommendedName>
</protein>
<dbReference type="Gene3D" id="3.40.109.10">
    <property type="entry name" value="NADH Oxidase"/>
    <property type="match status" value="1"/>
</dbReference>
<feature type="domain" description="Nitroreductase" evidence="4">
    <location>
        <begin position="65"/>
        <end position="206"/>
    </location>
</feature>
<comment type="caution">
    <text evidence="5">The sequence shown here is derived from an EMBL/GenBank/DDBJ whole genome shotgun (WGS) entry which is preliminary data.</text>
</comment>
<reference evidence="5 6" key="1">
    <citation type="submission" date="2019-09" db="EMBL/GenBank/DDBJ databases">
        <title>Draft genome sequence of Acinetobacter tandoii W4-4-4 isolated from environmental water sample.</title>
        <authorList>
            <person name="Wee S.K."/>
            <person name="Yan B."/>
            <person name="Mustaffa S.B."/>
            <person name="Yap E.P.H."/>
        </authorList>
    </citation>
    <scope>NUCLEOTIDE SEQUENCE [LARGE SCALE GENOMIC DNA]</scope>
    <source>
        <strain evidence="5 6">W4-4-4</strain>
    </source>
</reference>
<dbReference type="InterPro" id="IPR000415">
    <property type="entry name" value="Nitroreductase-like"/>
</dbReference>
<dbReference type="GO" id="GO:0016491">
    <property type="term" value="F:oxidoreductase activity"/>
    <property type="evidence" value="ECO:0007669"/>
    <property type="project" value="UniProtKB-KW"/>
</dbReference>
<evidence type="ECO:0000256" key="3">
    <source>
        <dbReference type="ARBA" id="ARBA00023002"/>
    </source>
</evidence>
<evidence type="ECO:0000256" key="1">
    <source>
        <dbReference type="ARBA" id="ARBA00004496"/>
    </source>
</evidence>
<dbReference type="InterPro" id="IPR033877">
    <property type="entry name" value="Frm2/Hbn1"/>
</dbReference>
<evidence type="ECO:0000256" key="2">
    <source>
        <dbReference type="ARBA" id="ARBA00022490"/>
    </source>
</evidence>